<feature type="non-terminal residue" evidence="2">
    <location>
        <position position="1"/>
    </location>
</feature>
<evidence type="ECO:0000313" key="2">
    <source>
        <dbReference type="EMBL" id="CEK54524.1"/>
    </source>
</evidence>
<gene>
    <name evidence="2" type="primary">ORF23029</name>
</gene>
<sequence>HSLPIVSQDYSNAVTKLTEITSESQRSNLNYNNRAGSAPSQLWMKNRNLTTPNTVLEDKKRGQSSRLLRRLSTSVSMSSKTSNVKIKLSSHK</sequence>
<dbReference type="EMBL" id="HACG01007659">
    <property type="protein sequence ID" value="CEK54524.1"/>
    <property type="molecule type" value="Transcribed_RNA"/>
</dbReference>
<proteinExistence type="predicted"/>
<feature type="region of interest" description="Disordered" evidence="1">
    <location>
        <begin position="72"/>
        <end position="92"/>
    </location>
</feature>
<evidence type="ECO:0000256" key="1">
    <source>
        <dbReference type="SAM" id="MobiDB-lite"/>
    </source>
</evidence>
<reference evidence="2" key="1">
    <citation type="submission" date="2014-12" db="EMBL/GenBank/DDBJ databases">
        <title>Insight into the proteome of Arion vulgaris.</title>
        <authorList>
            <person name="Aradska J."/>
            <person name="Bulat T."/>
            <person name="Smidak R."/>
            <person name="Sarate P."/>
            <person name="Gangsoo J."/>
            <person name="Sialana F."/>
            <person name="Bilban M."/>
            <person name="Lubec G."/>
        </authorList>
    </citation>
    <scope>NUCLEOTIDE SEQUENCE</scope>
    <source>
        <tissue evidence="2">Skin</tissue>
    </source>
</reference>
<name>A0A0B6YEE5_9EUPU</name>
<accession>A0A0B6YEE5</accession>
<feature type="compositionally biased region" description="Low complexity" evidence="1">
    <location>
        <begin position="72"/>
        <end position="82"/>
    </location>
</feature>
<protein>
    <submittedName>
        <fullName evidence="2">Uncharacterized protein</fullName>
    </submittedName>
</protein>
<dbReference type="AlphaFoldDB" id="A0A0B6YEE5"/>
<organism evidence="2">
    <name type="scientific">Arion vulgaris</name>
    <dbReference type="NCBI Taxonomy" id="1028688"/>
    <lineage>
        <taxon>Eukaryota</taxon>
        <taxon>Metazoa</taxon>
        <taxon>Spiralia</taxon>
        <taxon>Lophotrochozoa</taxon>
        <taxon>Mollusca</taxon>
        <taxon>Gastropoda</taxon>
        <taxon>Heterobranchia</taxon>
        <taxon>Euthyneura</taxon>
        <taxon>Panpulmonata</taxon>
        <taxon>Eupulmonata</taxon>
        <taxon>Stylommatophora</taxon>
        <taxon>Helicina</taxon>
        <taxon>Arionoidea</taxon>
        <taxon>Arionidae</taxon>
        <taxon>Arion</taxon>
    </lineage>
</organism>